<keyword evidence="3" id="KW-1185">Reference proteome</keyword>
<name>A0A1Q4I2E5_9MYCO</name>
<dbReference type="Gene3D" id="3.10.129.10">
    <property type="entry name" value="Hotdog Thioesterase"/>
    <property type="match status" value="1"/>
</dbReference>
<proteinExistence type="predicted"/>
<gene>
    <name evidence="2" type="ORF">BRW65_01360</name>
</gene>
<comment type="caution">
    <text evidence="2">The sequence shown here is derived from an EMBL/GenBank/DDBJ whole genome shotgun (WGS) entry which is preliminary data.</text>
</comment>
<evidence type="ECO:0000259" key="1">
    <source>
        <dbReference type="Pfam" id="PF13452"/>
    </source>
</evidence>
<evidence type="ECO:0000313" key="3">
    <source>
        <dbReference type="Proteomes" id="UP000186438"/>
    </source>
</evidence>
<protein>
    <recommendedName>
        <fullName evidence="1">FAS1-like dehydratase domain-containing protein</fullName>
    </recommendedName>
</protein>
<feature type="domain" description="FAS1-like dehydratase" evidence="1">
    <location>
        <begin position="27"/>
        <end position="165"/>
    </location>
</feature>
<dbReference type="EMBL" id="MPNT01000001">
    <property type="protein sequence ID" value="OJZ76113.1"/>
    <property type="molecule type" value="Genomic_DNA"/>
</dbReference>
<sequence>MTAETDITRLHAELLAFVGRTGASPRRADDPVNLPMIRHWCQAMGDNNPVYTSRQDAIDAGFADIVAPPTMLQSWTHHDRRFDVPELSDDDGEEILARLLNEAGYPSVVATACEAEYVRYLVPGDLLTYHCVIESISEPKTTKLGTGFFITTLVSYTDQNDEVVGTLRFVVFRFRPSDKD</sequence>
<dbReference type="SUPFAM" id="SSF54637">
    <property type="entry name" value="Thioesterase/thiol ester dehydrase-isomerase"/>
    <property type="match status" value="1"/>
</dbReference>
<dbReference type="OrthoDB" id="4275032at2"/>
<evidence type="ECO:0000313" key="2">
    <source>
        <dbReference type="EMBL" id="OJZ76113.1"/>
    </source>
</evidence>
<reference evidence="2 3" key="1">
    <citation type="submission" date="2016-11" db="EMBL/GenBank/DDBJ databases">
        <title>Genome sequences of unsequenced Mycobacteria.</title>
        <authorList>
            <person name="Greninger A.L."/>
            <person name="Fang F."/>
            <person name="Jerome K.R."/>
        </authorList>
    </citation>
    <scope>NUCLEOTIDE SEQUENCE [LARGE SCALE GENOMIC DNA]</scope>
    <source>
        <strain evidence="2 3">M11</strain>
    </source>
</reference>
<dbReference type="STRING" id="53378.BRW65_01360"/>
<dbReference type="Proteomes" id="UP000186438">
    <property type="component" value="Unassembled WGS sequence"/>
</dbReference>
<dbReference type="Pfam" id="PF13452">
    <property type="entry name" value="FAS1_DH_region"/>
    <property type="match status" value="1"/>
</dbReference>
<dbReference type="InterPro" id="IPR039569">
    <property type="entry name" value="FAS1-like_DH_region"/>
</dbReference>
<dbReference type="RefSeq" id="WP_073870352.1">
    <property type="nucleotide sequence ID" value="NZ_MPNT01000001.1"/>
</dbReference>
<organism evidence="2 3">
    <name type="scientific">Mycobacterium paraffinicum</name>
    <dbReference type="NCBI Taxonomy" id="53378"/>
    <lineage>
        <taxon>Bacteria</taxon>
        <taxon>Bacillati</taxon>
        <taxon>Actinomycetota</taxon>
        <taxon>Actinomycetes</taxon>
        <taxon>Mycobacteriales</taxon>
        <taxon>Mycobacteriaceae</taxon>
        <taxon>Mycobacterium</taxon>
    </lineage>
</organism>
<accession>A0A1Q4I2E5</accession>
<dbReference type="InterPro" id="IPR029069">
    <property type="entry name" value="HotDog_dom_sf"/>
</dbReference>
<dbReference type="AlphaFoldDB" id="A0A1Q4I2E5"/>